<evidence type="ECO:0000256" key="2">
    <source>
        <dbReference type="ARBA" id="ARBA00023125"/>
    </source>
</evidence>
<evidence type="ECO:0000256" key="3">
    <source>
        <dbReference type="ARBA" id="ARBA00023163"/>
    </source>
</evidence>
<dbReference type="Proteomes" id="UP000053342">
    <property type="component" value="Unassembled WGS sequence"/>
</dbReference>
<evidence type="ECO:0000256" key="5">
    <source>
        <dbReference type="SAM" id="MobiDB-lite"/>
    </source>
</evidence>
<dbReference type="VEuPathDB" id="FungiDB:PV06_05555"/>
<dbReference type="Pfam" id="PF04082">
    <property type="entry name" value="Fungal_trans"/>
    <property type="match status" value="1"/>
</dbReference>
<dbReference type="InterPro" id="IPR007219">
    <property type="entry name" value="XnlR_reg_dom"/>
</dbReference>
<keyword evidence="1" id="KW-0805">Transcription regulation</keyword>
<keyword evidence="2" id="KW-0238">DNA-binding</keyword>
<dbReference type="GO" id="GO:0000435">
    <property type="term" value="P:positive regulation of transcription from RNA polymerase II promoter by galactose"/>
    <property type="evidence" value="ECO:0007669"/>
    <property type="project" value="TreeGrafter"/>
</dbReference>
<accession>A0A0D2APW3</accession>
<keyword evidence="3" id="KW-0804">Transcription</keyword>
<dbReference type="GO" id="GO:0000981">
    <property type="term" value="F:DNA-binding transcription factor activity, RNA polymerase II-specific"/>
    <property type="evidence" value="ECO:0007669"/>
    <property type="project" value="TreeGrafter"/>
</dbReference>
<feature type="compositionally biased region" description="Polar residues" evidence="5">
    <location>
        <begin position="50"/>
        <end position="85"/>
    </location>
</feature>
<dbReference type="RefSeq" id="XP_016262177.1">
    <property type="nucleotide sequence ID" value="XM_016406573.1"/>
</dbReference>
<gene>
    <name evidence="7" type="ORF">PV06_05555</name>
</gene>
<dbReference type="HOGENOM" id="CLU_008511_0_1_1"/>
<evidence type="ECO:0000256" key="4">
    <source>
        <dbReference type="ARBA" id="ARBA00023242"/>
    </source>
</evidence>
<name>A0A0D2APW3_9EURO</name>
<organism evidence="7 8">
    <name type="scientific">Exophiala oligosperma</name>
    <dbReference type="NCBI Taxonomy" id="215243"/>
    <lineage>
        <taxon>Eukaryota</taxon>
        <taxon>Fungi</taxon>
        <taxon>Dikarya</taxon>
        <taxon>Ascomycota</taxon>
        <taxon>Pezizomycotina</taxon>
        <taxon>Eurotiomycetes</taxon>
        <taxon>Chaetothyriomycetidae</taxon>
        <taxon>Chaetothyriales</taxon>
        <taxon>Herpotrichiellaceae</taxon>
        <taxon>Exophiala</taxon>
    </lineage>
</organism>
<proteinExistence type="predicted"/>
<sequence>MGSATISLDRDTFLRSNFDWRPLPSSVVSDLQQRLKAIEGLIRGGGGAPSSFQDDVLTPSSNPTAARSESQAGTVHSTTPHVQSHTHGDSQAIAQISNGPEEHNAIDGPSSNTAFLRQIQGLTRNITVPSISDCIKHGTITVSHSSARSRRLQADQIKNTNEFILPSQPHLESLINDYFSHTTLFFPYVHEAAFRAVYVELKNSGFKSARRTWLALLNMVLAISAKQSAPSSDSESKTGLDDTVYYRRAAKLCNDYIFCATSLEMVQCLLLMAWYLQSTQDSTRTWFIHGLAVRAAISLGLHSDLATKDLSAIEKEERIRVWYGCIDLDRTLGLSFGRPWSIPKSFTLLRRPSPFLTATTSLIDFEPRASRVDKLGVLFLRESIELSDIVVDIVATLYGDNLGFAKLENSQGSLPKVISLVGRLEAWWAQVHPSVRWHSTSSVDDNAESRAVEVLKFMLKLDFLNAQLLLYRPVVFMASQVQTTAEEEEHALFPKIVPICVRKSLHCACMVVSILQDLQKSGSSSGGSPWLSLYQVFHAALSAFAVLLLRPDLLPLPLHQNLFVLERAVEVLDNLSPGNKMGHACADYVQLLLSTLRNTAGGTSIGRADSNLAAQPQAPPNSGVMLPPTSMPTYPAAQTDFGNYELADINLAQFFSQDQMDFFGLDGIENGLI</sequence>
<evidence type="ECO:0000313" key="8">
    <source>
        <dbReference type="Proteomes" id="UP000053342"/>
    </source>
</evidence>
<dbReference type="InterPro" id="IPR051127">
    <property type="entry name" value="Fungal_SecMet_Regulators"/>
</dbReference>
<evidence type="ECO:0000259" key="6">
    <source>
        <dbReference type="SMART" id="SM00906"/>
    </source>
</evidence>
<dbReference type="GeneID" id="27357629"/>
<feature type="domain" description="Xylanolytic transcriptional activator regulatory" evidence="6">
    <location>
        <begin position="285"/>
        <end position="358"/>
    </location>
</feature>
<dbReference type="EMBL" id="KN847336">
    <property type="protein sequence ID" value="KIW41961.1"/>
    <property type="molecule type" value="Genomic_DNA"/>
</dbReference>
<dbReference type="GO" id="GO:0008270">
    <property type="term" value="F:zinc ion binding"/>
    <property type="evidence" value="ECO:0007669"/>
    <property type="project" value="InterPro"/>
</dbReference>
<evidence type="ECO:0000256" key="1">
    <source>
        <dbReference type="ARBA" id="ARBA00023015"/>
    </source>
</evidence>
<protein>
    <recommendedName>
        <fullName evidence="6">Xylanolytic transcriptional activator regulatory domain-containing protein</fullName>
    </recommendedName>
</protein>
<dbReference type="SMART" id="SM00906">
    <property type="entry name" value="Fungal_trans"/>
    <property type="match status" value="1"/>
</dbReference>
<keyword evidence="4" id="KW-0539">Nucleus</keyword>
<dbReference type="CDD" id="cd12148">
    <property type="entry name" value="fungal_TF_MHR"/>
    <property type="match status" value="1"/>
</dbReference>
<dbReference type="OrthoDB" id="3364175at2759"/>
<dbReference type="GO" id="GO:0005634">
    <property type="term" value="C:nucleus"/>
    <property type="evidence" value="ECO:0007669"/>
    <property type="project" value="TreeGrafter"/>
</dbReference>
<keyword evidence="8" id="KW-1185">Reference proteome</keyword>
<dbReference type="GO" id="GO:0006351">
    <property type="term" value="P:DNA-templated transcription"/>
    <property type="evidence" value="ECO:0007669"/>
    <property type="project" value="InterPro"/>
</dbReference>
<dbReference type="STRING" id="215243.A0A0D2APW3"/>
<feature type="region of interest" description="Disordered" evidence="5">
    <location>
        <begin position="42"/>
        <end position="90"/>
    </location>
</feature>
<evidence type="ECO:0000313" key="7">
    <source>
        <dbReference type="EMBL" id="KIW41961.1"/>
    </source>
</evidence>
<dbReference type="AlphaFoldDB" id="A0A0D2APW3"/>
<dbReference type="GO" id="GO:0000978">
    <property type="term" value="F:RNA polymerase II cis-regulatory region sequence-specific DNA binding"/>
    <property type="evidence" value="ECO:0007669"/>
    <property type="project" value="TreeGrafter"/>
</dbReference>
<reference evidence="7 8" key="1">
    <citation type="submission" date="2015-01" db="EMBL/GenBank/DDBJ databases">
        <title>The Genome Sequence of Exophiala oligosperma CBS72588.</title>
        <authorList>
            <consortium name="The Broad Institute Genomics Platform"/>
            <person name="Cuomo C."/>
            <person name="de Hoog S."/>
            <person name="Gorbushina A."/>
            <person name="Stielow B."/>
            <person name="Teixiera M."/>
            <person name="Abouelleil A."/>
            <person name="Chapman S.B."/>
            <person name="Priest M."/>
            <person name="Young S.K."/>
            <person name="Wortman J."/>
            <person name="Nusbaum C."/>
            <person name="Birren B."/>
        </authorList>
    </citation>
    <scope>NUCLEOTIDE SEQUENCE [LARGE SCALE GENOMIC DNA]</scope>
    <source>
        <strain evidence="7 8">CBS 72588</strain>
    </source>
</reference>
<dbReference type="PANTHER" id="PTHR47424">
    <property type="entry name" value="REGULATORY PROTEIN GAL4"/>
    <property type="match status" value="1"/>
</dbReference>
<dbReference type="PANTHER" id="PTHR47424:SF3">
    <property type="entry name" value="REGULATORY PROTEIN GAL4"/>
    <property type="match status" value="1"/>
</dbReference>